<dbReference type="InterPro" id="IPR021655">
    <property type="entry name" value="Put_metal-bd"/>
</dbReference>
<feature type="region of interest" description="Disordered" evidence="1">
    <location>
        <begin position="131"/>
        <end position="204"/>
    </location>
</feature>
<dbReference type="AlphaFoldDB" id="A0A1Z5KFL8"/>
<protein>
    <submittedName>
        <fullName evidence="2">Uncharacterized protein</fullName>
    </submittedName>
</protein>
<dbReference type="SUPFAM" id="SSF63825">
    <property type="entry name" value="YWTD domain"/>
    <property type="match status" value="1"/>
</dbReference>
<feature type="compositionally biased region" description="Low complexity" evidence="1">
    <location>
        <begin position="191"/>
        <end position="200"/>
    </location>
</feature>
<evidence type="ECO:0000313" key="3">
    <source>
        <dbReference type="Proteomes" id="UP000198406"/>
    </source>
</evidence>
<dbReference type="Pfam" id="PF05787">
    <property type="entry name" value="PhoX"/>
    <property type="match status" value="1"/>
</dbReference>
<feature type="compositionally biased region" description="Pro residues" evidence="1">
    <location>
        <begin position="178"/>
        <end position="190"/>
    </location>
</feature>
<evidence type="ECO:0000256" key="1">
    <source>
        <dbReference type="SAM" id="MobiDB-lite"/>
    </source>
</evidence>
<dbReference type="EMBL" id="BDSP01000213">
    <property type="protein sequence ID" value="GAX24758.1"/>
    <property type="molecule type" value="Genomic_DNA"/>
</dbReference>
<dbReference type="InParanoid" id="A0A1Z5KFL8"/>
<dbReference type="PANTHER" id="PTHR35399">
    <property type="entry name" value="SLR8030 PROTEIN"/>
    <property type="match status" value="1"/>
</dbReference>
<comment type="caution">
    <text evidence="2">The sequence shown here is derived from an EMBL/GenBank/DDBJ whole genome shotgun (WGS) entry which is preliminary data.</text>
</comment>
<sequence length="574" mass="60787">MLFVCNGGGYVDCDADNDGDRSLNCGGTDCDDNDPNVFPDSQEICGDDKDNNCDGQIDEGCFEQGGYCVRHQIGTACQTDMDCGGICLQGYKAGAVCADDLDCPPYNGLDRGYCRFAAKSCDSSPAAIPVPLPTTTPSHEPSSRPIGAPSAVPSHFPTSSPAPNPVPSSKPSSQPTELPTPKPSAAPSPGVPSSVPSSAPTRVTYVPGDLTGGYRADLGLTLSRGLQGRRLTLGGSRVTLANGSRSTQTFHTKADGAGVIAKANGNGWYYVSNSEVGSSGGGVGAIEFNAAGEVVGYRRILTGTSRNCGGGRTYWGTWVTCEENGGSGRLYEVDPNTGYTQQIRAVDVGGNWESFAYDDQDPDVPARFYITEDWSYGALVRYTPAPAAFLTGNSYDILNTAGGTYEFLVLHANGTYSWSPSRSVGETSAETYYPNAEGIDIFNRQMFFTSKATKTLVQVDLAGNTYSITSTLSGQFNMEPDQLGRILESAGGNNDVLYFCEDGGSDSDIHGRDASGKYFTIVEGTDYSTETTGLTFSPDGMFLYVAFQGPSSIFAFWREDGLPFSGMIAGTKYH</sequence>
<dbReference type="InterPro" id="IPR008557">
    <property type="entry name" value="PhoX"/>
</dbReference>
<evidence type="ECO:0000313" key="2">
    <source>
        <dbReference type="EMBL" id="GAX24758.1"/>
    </source>
</evidence>
<dbReference type="OrthoDB" id="42504at2759"/>
<dbReference type="PANTHER" id="PTHR35399:SF2">
    <property type="entry name" value="DUF839 DOMAIN-CONTAINING PROTEIN"/>
    <property type="match status" value="1"/>
</dbReference>
<keyword evidence="3" id="KW-1185">Reference proteome</keyword>
<reference evidence="2 3" key="1">
    <citation type="journal article" date="2015" name="Plant Cell">
        <title>Oil accumulation by the oleaginous diatom Fistulifera solaris as revealed by the genome and transcriptome.</title>
        <authorList>
            <person name="Tanaka T."/>
            <person name="Maeda Y."/>
            <person name="Veluchamy A."/>
            <person name="Tanaka M."/>
            <person name="Abida H."/>
            <person name="Marechal E."/>
            <person name="Bowler C."/>
            <person name="Muto M."/>
            <person name="Sunaga Y."/>
            <person name="Tanaka M."/>
            <person name="Yoshino T."/>
            <person name="Taniguchi T."/>
            <person name="Fukuda Y."/>
            <person name="Nemoto M."/>
            <person name="Matsumoto M."/>
            <person name="Wong P.S."/>
            <person name="Aburatani S."/>
            <person name="Fujibuchi W."/>
        </authorList>
    </citation>
    <scope>NUCLEOTIDE SEQUENCE [LARGE SCALE GENOMIC DNA]</scope>
    <source>
        <strain evidence="2 3">JPCC DA0580</strain>
    </source>
</reference>
<dbReference type="Pfam" id="PF11617">
    <property type="entry name" value="Cu-binding_MopE"/>
    <property type="match status" value="1"/>
</dbReference>
<organism evidence="2 3">
    <name type="scientific">Fistulifera solaris</name>
    <name type="common">Oleaginous diatom</name>
    <dbReference type="NCBI Taxonomy" id="1519565"/>
    <lineage>
        <taxon>Eukaryota</taxon>
        <taxon>Sar</taxon>
        <taxon>Stramenopiles</taxon>
        <taxon>Ochrophyta</taxon>
        <taxon>Bacillariophyta</taxon>
        <taxon>Bacillariophyceae</taxon>
        <taxon>Bacillariophycidae</taxon>
        <taxon>Naviculales</taxon>
        <taxon>Naviculaceae</taxon>
        <taxon>Fistulifera</taxon>
    </lineage>
</organism>
<proteinExistence type="predicted"/>
<accession>A0A1Z5KFL8</accession>
<gene>
    <name evidence="2" type="ORF">FisN_4Hh316</name>
</gene>
<name>A0A1Z5KFL8_FISSO</name>
<dbReference type="Proteomes" id="UP000198406">
    <property type="component" value="Unassembled WGS sequence"/>
</dbReference>